<dbReference type="Pfam" id="PF24809">
    <property type="entry name" value="DUF7708"/>
    <property type="match status" value="1"/>
</dbReference>
<dbReference type="AlphaFoldDB" id="A0AAN8N6W9"/>
<evidence type="ECO:0000256" key="1">
    <source>
        <dbReference type="SAM" id="MobiDB-lite"/>
    </source>
</evidence>
<accession>A0AAN8N6W9</accession>
<name>A0AAN8N6W9_9PEZI</name>
<gene>
    <name evidence="3" type="ORF">TWF506_010752</name>
</gene>
<evidence type="ECO:0000313" key="4">
    <source>
        <dbReference type="Proteomes" id="UP001307849"/>
    </source>
</evidence>
<protein>
    <recommendedName>
        <fullName evidence="2">DUF7708 domain-containing protein</fullName>
    </recommendedName>
</protein>
<evidence type="ECO:0000259" key="2">
    <source>
        <dbReference type="Pfam" id="PF24809"/>
    </source>
</evidence>
<sequence>MSVRLPDTGPKFTQWYCRDPPATSFYQRSNNSDPAKEAYDEAVRIFSTTSSNVEEKILLQNHTTLSDVISTVESLKACYETRAQKSEKLQHYLRRLSSRIMYYGNVLDVLVQHHPEYVSLAWGTMKFLFQGIMNHEELVVQLAKGITKIAEVMPRTELRAILYPTAQMRHSIQTLYALIIEFLLRALKWYRQPTLKRAISSIAKPFALQFKDVLEDISEQSRQIDQLAAAASQAELRDMHIMIASMKSLLIEEISPGIRDLQLSSALDFVDKTRYIDPEATLRYCRLLSNRRSEPNRYVVDAKILSTLRKWVTVNTSSTIVIKGTSVRLPAQYRDFGADLIHCAKQPTIPLIWALEAACAPADSDRDQISSAVDLLKYLVSQILKLNSNTMPRNVNASIFRTASTEVEWFNLLTALLSTLPRVIIVVDAALIGERFSDDISWIDAFVGVFNDLRMRNVTTIVKVVLLNFDTTSACTSKFTLLSLRAARGRGRALNGSSRGTSAVNRRKAQRGLRTTLRRPS</sequence>
<proteinExistence type="predicted"/>
<feature type="domain" description="DUF7708" evidence="2">
    <location>
        <begin position="92"/>
        <end position="236"/>
    </location>
</feature>
<evidence type="ECO:0000313" key="3">
    <source>
        <dbReference type="EMBL" id="KAK6508673.1"/>
    </source>
</evidence>
<keyword evidence="4" id="KW-1185">Reference proteome</keyword>
<dbReference type="Proteomes" id="UP001307849">
    <property type="component" value="Unassembled WGS sequence"/>
</dbReference>
<reference evidence="3 4" key="1">
    <citation type="submission" date="2019-10" db="EMBL/GenBank/DDBJ databases">
        <authorList>
            <person name="Palmer J.M."/>
        </authorList>
    </citation>
    <scope>NUCLEOTIDE SEQUENCE [LARGE SCALE GENOMIC DNA]</scope>
    <source>
        <strain evidence="3 4">TWF506</strain>
    </source>
</reference>
<feature type="compositionally biased region" description="Basic residues" evidence="1">
    <location>
        <begin position="505"/>
        <end position="521"/>
    </location>
</feature>
<feature type="region of interest" description="Disordered" evidence="1">
    <location>
        <begin position="492"/>
        <end position="521"/>
    </location>
</feature>
<dbReference type="InterPro" id="IPR056125">
    <property type="entry name" value="DUF7708"/>
</dbReference>
<comment type="caution">
    <text evidence="3">The sequence shown here is derived from an EMBL/GenBank/DDBJ whole genome shotgun (WGS) entry which is preliminary data.</text>
</comment>
<dbReference type="EMBL" id="JAVHJM010000008">
    <property type="protein sequence ID" value="KAK6508673.1"/>
    <property type="molecule type" value="Genomic_DNA"/>
</dbReference>
<organism evidence="3 4">
    <name type="scientific">Arthrobotrys conoides</name>
    <dbReference type="NCBI Taxonomy" id="74498"/>
    <lineage>
        <taxon>Eukaryota</taxon>
        <taxon>Fungi</taxon>
        <taxon>Dikarya</taxon>
        <taxon>Ascomycota</taxon>
        <taxon>Pezizomycotina</taxon>
        <taxon>Orbiliomycetes</taxon>
        <taxon>Orbiliales</taxon>
        <taxon>Orbiliaceae</taxon>
        <taxon>Arthrobotrys</taxon>
    </lineage>
</organism>